<accession>A0A8J3CIA8</accession>
<comment type="subunit">
    <text evidence="5">Interacts with FtsZ.</text>
</comment>
<evidence type="ECO:0000313" key="6">
    <source>
        <dbReference type="EMBL" id="GHA76107.1"/>
    </source>
</evidence>
<dbReference type="Gene3D" id="1.10.3900.10">
    <property type="entry name" value="YacF-like"/>
    <property type="match status" value="1"/>
</dbReference>
<dbReference type="SUPFAM" id="SSF160950">
    <property type="entry name" value="YacF-like"/>
    <property type="match status" value="1"/>
</dbReference>
<dbReference type="InterPro" id="IPR009777">
    <property type="entry name" value="ZapD"/>
</dbReference>
<protein>
    <recommendedName>
        <fullName evidence="5">Cell division protein ZapD</fullName>
    </recommendedName>
    <alternativeName>
        <fullName evidence="5">Z ring-associated protein D</fullName>
    </alternativeName>
</protein>
<dbReference type="AlphaFoldDB" id="A0A8J3CIA8"/>
<organism evidence="6 7">
    <name type="scientific">Formosimonas limnophila</name>
    <dbReference type="NCBI Taxonomy" id="1384487"/>
    <lineage>
        <taxon>Bacteria</taxon>
        <taxon>Pseudomonadati</taxon>
        <taxon>Pseudomonadota</taxon>
        <taxon>Betaproteobacteria</taxon>
        <taxon>Burkholderiales</taxon>
        <taxon>Burkholderiaceae</taxon>
        <taxon>Formosimonas</taxon>
    </lineage>
</organism>
<keyword evidence="3 5" id="KW-0717">Septation</keyword>
<dbReference type="Pfam" id="PF07072">
    <property type="entry name" value="ZapD"/>
    <property type="match status" value="1"/>
</dbReference>
<evidence type="ECO:0000313" key="7">
    <source>
        <dbReference type="Proteomes" id="UP000614287"/>
    </source>
</evidence>
<dbReference type="GO" id="GO:0000917">
    <property type="term" value="P:division septum assembly"/>
    <property type="evidence" value="ECO:0007669"/>
    <property type="project" value="UniProtKB-KW"/>
</dbReference>
<gene>
    <name evidence="5 6" type="primary">zapD</name>
    <name evidence="6" type="ORF">GCM10009007_16450</name>
</gene>
<evidence type="ECO:0000256" key="5">
    <source>
        <dbReference type="HAMAP-Rule" id="MF_01092"/>
    </source>
</evidence>
<evidence type="ECO:0000256" key="2">
    <source>
        <dbReference type="ARBA" id="ARBA00022618"/>
    </source>
</evidence>
<reference evidence="6" key="2">
    <citation type="submission" date="2020-09" db="EMBL/GenBank/DDBJ databases">
        <authorList>
            <person name="Sun Q."/>
            <person name="Kim S."/>
        </authorList>
    </citation>
    <scope>NUCLEOTIDE SEQUENCE</scope>
    <source>
        <strain evidence="6">KCTC 32501</strain>
    </source>
</reference>
<name>A0A8J3CIA8_9BURK</name>
<dbReference type="PANTHER" id="PTHR39455">
    <property type="entry name" value="CELL DIVISION PROTEIN ZAPD"/>
    <property type="match status" value="1"/>
</dbReference>
<dbReference type="RefSeq" id="WP_189493477.1">
    <property type="nucleotide sequence ID" value="NZ_BMZG01000008.1"/>
</dbReference>
<dbReference type="InterPro" id="IPR027462">
    <property type="entry name" value="ZapD_C"/>
</dbReference>
<sequence>MSAETNLLRSDTTLFEFPLNERFRAYLRLDALHQRWQHYLQSNHAQDHHSALMTLFEINDFAFRYDLKSDLIFDINRYKLSLNHLRHLPDLSEQKLVETLLRLSDAQKQIEQSPKFGSVLSDNDWLLNVKTRIVVPGGICSSDIGFYYQWLQQPAHWRRTDLETWWLPLAPLFETLQLLLMIVRNAIKHKSCMTDKKAYQIPLNGTRFDLLQVKLPNSSTYLPDISANKHVIWLRFALPSYRSQPQHLLPAHPSQEIQFDLNLCGM</sequence>
<comment type="caution">
    <text evidence="6">The sequence shown here is derived from an EMBL/GenBank/DDBJ whole genome shotgun (WGS) entry which is preliminary data.</text>
</comment>
<reference evidence="6" key="1">
    <citation type="journal article" date="2014" name="Int. J. Syst. Evol. Microbiol.">
        <title>Complete genome sequence of Corynebacterium casei LMG S-19264T (=DSM 44701T), isolated from a smear-ripened cheese.</title>
        <authorList>
            <consortium name="US DOE Joint Genome Institute (JGI-PGF)"/>
            <person name="Walter F."/>
            <person name="Albersmeier A."/>
            <person name="Kalinowski J."/>
            <person name="Ruckert C."/>
        </authorList>
    </citation>
    <scope>NUCLEOTIDE SEQUENCE</scope>
    <source>
        <strain evidence="6">KCTC 32501</strain>
    </source>
</reference>
<keyword evidence="2 5" id="KW-0132">Cell division</keyword>
<dbReference type="NCBIfam" id="NF003656">
    <property type="entry name" value="PRK05287.1-4"/>
    <property type="match status" value="1"/>
</dbReference>
<dbReference type="GO" id="GO:0032153">
    <property type="term" value="C:cell division site"/>
    <property type="evidence" value="ECO:0007669"/>
    <property type="project" value="TreeGrafter"/>
</dbReference>
<dbReference type="InterPro" id="IPR036268">
    <property type="entry name" value="ZapD_sf"/>
</dbReference>
<evidence type="ECO:0000256" key="1">
    <source>
        <dbReference type="ARBA" id="ARBA00022490"/>
    </source>
</evidence>
<proteinExistence type="inferred from homology"/>
<dbReference type="Gene3D" id="2.60.440.10">
    <property type="entry name" value="YacF-like domains"/>
    <property type="match status" value="1"/>
</dbReference>
<evidence type="ECO:0000256" key="3">
    <source>
        <dbReference type="ARBA" id="ARBA00023210"/>
    </source>
</evidence>
<dbReference type="GO" id="GO:0043093">
    <property type="term" value="P:FtsZ-dependent cytokinesis"/>
    <property type="evidence" value="ECO:0007669"/>
    <property type="project" value="UniProtKB-UniRule"/>
</dbReference>
<dbReference type="Proteomes" id="UP000614287">
    <property type="component" value="Unassembled WGS sequence"/>
</dbReference>
<dbReference type="PANTHER" id="PTHR39455:SF1">
    <property type="entry name" value="CELL DIVISION PROTEIN ZAPD"/>
    <property type="match status" value="1"/>
</dbReference>
<dbReference type="HAMAP" id="MF_01092">
    <property type="entry name" value="ZapD"/>
    <property type="match status" value="1"/>
</dbReference>
<keyword evidence="1 5" id="KW-0963">Cytoplasm</keyword>
<keyword evidence="4 5" id="KW-0131">Cell cycle</keyword>
<dbReference type="EMBL" id="BMZG01000008">
    <property type="protein sequence ID" value="GHA76107.1"/>
    <property type="molecule type" value="Genomic_DNA"/>
</dbReference>
<keyword evidence="7" id="KW-1185">Reference proteome</keyword>
<comment type="function">
    <text evidence="5">Cell division factor that enhances FtsZ-ring assembly. Directly interacts with FtsZ and promotes bundling of FtsZ protofilaments, with a reduction in FtsZ GTPase activity.</text>
</comment>
<comment type="similarity">
    <text evidence="5">Belongs to the ZapD family.</text>
</comment>
<evidence type="ECO:0000256" key="4">
    <source>
        <dbReference type="ARBA" id="ARBA00023306"/>
    </source>
</evidence>
<comment type="subcellular location">
    <subcellularLocation>
        <location evidence="5">Cytoplasm</location>
    </subcellularLocation>
    <text evidence="5">Localizes to mid-cell in an FtsZ-dependent manner.</text>
</comment>
<dbReference type="GO" id="GO:0005737">
    <property type="term" value="C:cytoplasm"/>
    <property type="evidence" value="ECO:0007669"/>
    <property type="project" value="UniProtKB-SubCell"/>
</dbReference>